<dbReference type="AlphaFoldDB" id="A0A3R0XKN3"/>
<dbReference type="SUPFAM" id="SSF141729">
    <property type="entry name" value="FimD N-terminal domain-like"/>
    <property type="match status" value="1"/>
</dbReference>
<dbReference type="InterPro" id="IPR025885">
    <property type="entry name" value="PapC_N"/>
</dbReference>
<dbReference type="EMBL" id="RVHM01000115">
    <property type="protein sequence ID" value="MLV00399.1"/>
    <property type="molecule type" value="Genomic_DNA"/>
</dbReference>
<evidence type="ECO:0000313" key="3">
    <source>
        <dbReference type="EMBL" id="MLV00399.1"/>
    </source>
</evidence>
<organism evidence="3">
    <name type="scientific">Salmonella enterica I</name>
    <dbReference type="NCBI Taxonomy" id="59201"/>
    <lineage>
        <taxon>Bacteria</taxon>
        <taxon>Pseudomonadati</taxon>
        <taxon>Pseudomonadota</taxon>
        <taxon>Gammaproteobacteria</taxon>
        <taxon>Enterobacterales</taxon>
        <taxon>Enterobacteriaceae</taxon>
        <taxon>Salmonella</taxon>
    </lineage>
</organism>
<keyword evidence="1" id="KW-0732">Signal</keyword>
<feature type="chain" id="PRO_5018579236" evidence="1">
    <location>
        <begin position="22"/>
        <end position="86"/>
    </location>
</feature>
<reference evidence="3" key="1">
    <citation type="submission" date="2018-07" db="EMBL/GenBank/DDBJ databases">
        <authorList>
            <person name="Ashton P.M."/>
            <person name="Dallman T."/>
            <person name="Nair S."/>
            <person name="De Pinna E."/>
            <person name="Peters T."/>
            <person name="Grant K."/>
        </authorList>
    </citation>
    <scope>NUCLEOTIDE SEQUENCE [LARGE SCALE GENOMIC DNA]</scope>
    <source>
        <strain evidence="3">157339</strain>
    </source>
</reference>
<accession>A0A3R0XKN3</accession>
<feature type="non-terminal residue" evidence="3">
    <location>
        <position position="86"/>
    </location>
</feature>
<dbReference type="InterPro" id="IPR037224">
    <property type="entry name" value="PapC_N_sf"/>
</dbReference>
<protein>
    <submittedName>
        <fullName evidence="3">Fimbrial biogenesis outer membrane usher protein</fullName>
    </submittedName>
</protein>
<dbReference type="Proteomes" id="UP000885374">
    <property type="component" value="Unassembled WGS sequence"/>
</dbReference>
<name>A0A3R0XKN3_SALET</name>
<dbReference type="Gene3D" id="3.10.20.410">
    <property type="match status" value="1"/>
</dbReference>
<feature type="signal peptide" evidence="1">
    <location>
        <begin position="1"/>
        <end position="21"/>
    </location>
</feature>
<proteinExistence type="predicted"/>
<feature type="domain" description="PapC N-terminal" evidence="2">
    <location>
        <begin position="23"/>
        <end position="86"/>
    </location>
</feature>
<sequence length="86" mass="9452">MNLTRLALFISLSSLALSVQATEFSTGFLDGGDNVDLSAFSNDGYVMPGNYLLDIYLNEKLVRNRFLISALPDGKSRTVFCITPEL</sequence>
<evidence type="ECO:0000259" key="2">
    <source>
        <dbReference type="Pfam" id="PF13954"/>
    </source>
</evidence>
<evidence type="ECO:0000256" key="1">
    <source>
        <dbReference type="SAM" id="SignalP"/>
    </source>
</evidence>
<dbReference type="Pfam" id="PF13954">
    <property type="entry name" value="PapC_N"/>
    <property type="match status" value="1"/>
</dbReference>
<comment type="caution">
    <text evidence="3">The sequence shown here is derived from an EMBL/GenBank/DDBJ whole genome shotgun (WGS) entry which is preliminary data.</text>
</comment>
<gene>
    <name evidence="3" type="ORF">DRU74_27730</name>
</gene>